<dbReference type="InterPro" id="IPR002018">
    <property type="entry name" value="CarbesteraseB"/>
</dbReference>
<comment type="similarity">
    <text evidence="1">Belongs to the type-B carboxylesterase/lipase family.</text>
</comment>
<dbReference type="Gene3D" id="3.40.50.1820">
    <property type="entry name" value="alpha/beta hydrolase"/>
    <property type="match status" value="1"/>
</dbReference>
<evidence type="ECO:0000313" key="4">
    <source>
        <dbReference type="Proteomes" id="UP000054495"/>
    </source>
</evidence>
<protein>
    <recommendedName>
        <fullName evidence="2">Carboxylesterase type B domain-containing protein</fullName>
    </recommendedName>
</protein>
<dbReference type="AlphaFoldDB" id="A0A0D6LVU1"/>
<gene>
    <name evidence="3" type="ORF">ANCCEY_06705</name>
</gene>
<accession>A0A0D6LVU1</accession>
<proteinExistence type="inferred from homology"/>
<dbReference type="EMBL" id="KE124953">
    <property type="protein sequence ID" value="EPB74216.1"/>
    <property type="molecule type" value="Genomic_DNA"/>
</dbReference>
<evidence type="ECO:0000313" key="3">
    <source>
        <dbReference type="EMBL" id="EPB74216.1"/>
    </source>
</evidence>
<dbReference type="InterPro" id="IPR051093">
    <property type="entry name" value="Neuroligin/BSAL"/>
</dbReference>
<reference evidence="3 4" key="1">
    <citation type="submission" date="2013-05" db="EMBL/GenBank/DDBJ databases">
        <title>Draft genome of the parasitic nematode Anyclostoma ceylanicum.</title>
        <authorList>
            <person name="Mitreva M."/>
        </authorList>
    </citation>
    <scope>NUCLEOTIDE SEQUENCE [LARGE SCALE GENOMIC DNA]</scope>
</reference>
<dbReference type="PANTHER" id="PTHR43903">
    <property type="entry name" value="NEUROLIGIN"/>
    <property type="match status" value="1"/>
</dbReference>
<name>A0A0D6LVU1_9BILA</name>
<organism evidence="3 4">
    <name type="scientific">Ancylostoma ceylanicum</name>
    <dbReference type="NCBI Taxonomy" id="53326"/>
    <lineage>
        <taxon>Eukaryota</taxon>
        <taxon>Metazoa</taxon>
        <taxon>Ecdysozoa</taxon>
        <taxon>Nematoda</taxon>
        <taxon>Chromadorea</taxon>
        <taxon>Rhabditida</taxon>
        <taxon>Rhabditina</taxon>
        <taxon>Rhabditomorpha</taxon>
        <taxon>Strongyloidea</taxon>
        <taxon>Ancylostomatidae</taxon>
        <taxon>Ancylostomatinae</taxon>
        <taxon>Ancylostoma</taxon>
    </lineage>
</organism>
<sequence>MVIPRIWRRHSIWKVSSFHTVFIHTNAENIGGDRSRITVWGHSAGSAAAGQLILSPVTRDYIARSIELSGSPWALWAIGVSVANNSLELAEGLGCQSNIKECMKRKTVEEIYKGIKKVHPDQMTASAAPKASIVGVTNKEASLYSVMKARPFFQRFFVNPADYPNWNRERLVNLLKKVVKKMHIGDHLEELLRDIVSYYVDRDEKQEHEFYIDRYTEFFSDLLFIVPSADGIFARRAAGWDMYAYVLDHYNEAIWNITVPKRLRDL</sequence>
<dbReference type="InterPro" id="IPR029058">
    <property type="entry name" value="AB_hydrolase_fold"/>
</dbReference>
<keyword evidence="4" id="KW-1185">Reference proteome</keyword>
<feature type="domain" description="Carboxylesterase type B" evidence="2">
    <location>
        <begin position="22"/>
        <end position="259"/>
    </location>
</feature>
<dbReference type="Pfam" id="PF00135">
    <property type="entry name" value="COesterase"/>
    <property type="match status" value="1"/>
</dbReference>
<evidence type="ECO:0000259" key="2">
    <source>
        <dbReference type="Pfam" id="PF00135"/>
    </source>
</evidence>
<dbReference type="Proteomes" id="UP000054495">
    <property type="component" value="Unassembled WGS sequence"/>
</dbReference>
<dbReference type="SUPFAM" id="SSF53474">
    <property type="entry name" value="alpha/beta-Hydrolases"/>
    <property type="match status" value="1"/>
</dbReference>
<evidence type="ECO:0000256" key="1">
    <source>
        <dbReference type="ARBA" id="ARBA00005964"/>
    </source>
</evidence>